<gene>
    <name evidence="1" type="ORF">MNBD_NITROSPINAE05-225</name>
</gene>
<evidence type="ECO:0008006" key="2">
    <source>
        <dbReference type="Google" id="ProtNLM"/>
    </source>
</evidence>
<dbReference type="Pfam" id="PF08897">
    <property type="entry name" value="DUF1841"/>
    <property type="match status" value="1"/>
</dbReference>
<dbReference type="AlphaFoldDB" id="A0A3B1D557"/>
<dbReference type="EMBL" id="UOGG01000097">
    <property type="protein sequence ID" value="VAX30080.1"/>
    <property type="molecule type" value="Genomic_DNA"/>
</dbReference>
<reference evidence="1" key="1">
    <citation type="submission" date="2018-06" db="EMBL/GenBank/DDBJ databases">
        <authorList>
            <person name="Zhirakovskaya E."/>
        </authorList>
    </citation>
    <scope>NUCLEOTIDE SEQUENCE</scope>
</reference>
<organism evidence="1">
    <name type="scientific">hydrothermal vent metagenome</name>
    <dbReference type="NCBI Taxonomy" id="652676"/>
    <lineage>
        <taxon>unclassified sequences</taxon>
        <taxon>metagenomes</taxon>
        <taxon>ecological metagenomes</taxon>
    </lineage>
</organism>
<name>A0A3B1D557_9ZZZZ</name>
<proteinExistence type="predicted"/>
<dbReference type="InterPro" id="IPR014993">
    <property type="entry name" value="DUF1841"/>
</dbReference>
<protein>
    <recommendedName>
        <fullName evidence="2">DUF1841 family protein</fullName>
    </recommendedName>
</protein>
<evidence type="ECO:0000313" key="1">
    <source>
        <dbReference type="EMBL" id="VAX30080.1"/>
    </source>
</evidence>
<sequence>MEFDKESQVRILQVAAGREEGQEFEEQDARIAYIMDLHPEFDEIWKLGELGMHPQEIGGHIVNPFVHTVLHVIVDKQILTGQLEYVDEAYRRLKGQGMEEHHALHAVIAIYAELHFSNFRQGKPFDTLDYESRLSYLSYEDADSKDQE</sequence>
<accession>A0A3B1D557</accession>